<dbReference type="Gene3D" id="1.20.58.70">
    <property type="match status" value="1"/>
</dbReference>
<dbReference type="OrthoDB" id="10255013at2759"/>
<reference evidence="2" key="1">
    <citation type="submission" date="2020-10" db="EMBL/GenBank/DDBJ databases">
        <authorList>
            <person name="Roach M.J.R."/>
        </authorList>
    </citation>
    <scope>NUCLEOTIDE SEQUENCE</scope>
    <source>
        <strain evidence="2">CBS 1945</strain>
    </source>
</reference>
<dbReference type="InterPro" id="IPR010989">
    <property type="entry name" value="SNARE"/>
</dbReference>
<dbReference type="GO" id="GO:0016192">
    <property type="term" value="P:vesicle-mediated transport"/>
    <property type="evidence" value="ECO:0007669"/>
    <property type="project" value="InterPro"/>
</dbReference>
<evidence type="ECO:0000256" key="1">
    <source>
        <dbReference type="SAM" id="Phobius"/>
    </source>
</evidence>
<dbReference type="GO" id="GO:0016020">
    <property type="term" value="C:membrane"/>
    <property type="evidence" value="ECO:0007669"/>
    <property type="project" value="InterPro"/>
</dbReference>
<protein>
    <recommendedName>
        <fullName evidence="4">t-SNARE coiled-coil homology domain-containing protein</fullName>
    </recommendedName>
</protein>
<gene>
    <name evidence="2" type="ORF">FOA43_004045</name>
</gene>
<dbReference type="AlphaFoldDB" id="A0A875S6U1"/>
<keyword evidence="1" id="KW-0812">Transmembrane</keyword>
<evidence type="ECO:0000313" key="3">
    <source>
        <dbReference type="Proteomes" id="UP000662931"/>
    </source>
</evidence>
<evidence type="ECO:0000313" key="2">
    <source>
        <dbReference type="EMBL" id="QPG76653.1"/>
    </source>
</evidence>
<feature type="transmembrane region" description="Helical" evidence="1">
    <location>
        <begin position="204"/>
        <end position="225"/>
    </location>
</feature>
<dbReference type="KEGG" id="bnn:FOA43_004045"/>
<dbReference type="Proteomes" id="UP000662931">
    <property type="component" value="Chromosome 4"/>
</dbReference>
<dbReference type="GeneID" id="62197445"/>
<dbReference type="RefSeq" id="XP_038780218.1">
    <property type="nucleotide sequence ID" value="XM_038924290.1"/>
</dbReference>
<organism evidence="2 3">
    <name type="scientific">Eeniella nana</name>
    <name type="common">Yeast</name>
    <name type="synonym">Brettanomyces nanus</name>
    <dbReference type="NCBI Taxonomy" id="13502"/>
    <lineage>
        <taxon>Eukaryota</taxon>
        <taxon>Fungi</taxon>
        <taxon>Dikarya</taxon>
        <taxon>Ascomycota</taxon>
        <taxon>Saccharomycotina</taxon>
        <taxon>Pichiomycetes</taxon>
        <taxon>Pichiales</taxon>
        <taxon>Pichiaceae</taxon>
        <taxon>Brettanomyces</taxon>
    </lineage>
</organism>
<dbReference type="SUPFAM" id="SSF47661">
    <property type="entry name" value="t-snare proteins"/>
    <property type="match status" value="1"/>
</dbReference>
<keyword evidence="1" id="KW-0472">Membrane</keyword>
<sequence>MVKITAVNNSQQQLILRDIDTMTGSLKEQQKQIRSSIENLKALCDRTDLDHVKQVNNLNRNFRKGISELLLAQANYKRDLRHQAIDQFHIVNPEATNEEAREFVENFGTGQVFTTSLKCGVRNDATYIYQNVSDRWKEMQKIEKSAEELNLLALKLHDLTVAQDAGFDSALESMKKSSEDLEKGDLSIVAASERASKGRKWNKVLVIICICLVFIAACVVAGLAIQLRLL</sequence>
<name>A0A875S6U1_EENNA</name>
<accession>A0A875S6U1</accession>
<keyword evidence="1" id="KW-1133">Transmembrane helix</keyword>
<dbReference type="EMBL" id="CP064815">
    <property type="protein sequence ID" value="QPG76653.1"/>
    <property type="molecule type" value="Genomic_DNA"/>
</dbReference>
<evidence type="ECO:0008006" key="4">
    <source>
        <dbReference type="Google" id="ProtNLM"/>
    </source>
</evidence>
<keyword evidence="3" id="KW-1185">Reference proteome</keyword>
<proteinExistence type="predicted"/>